<keyword evidence="3" id="KW-1185">Reference proteome</keyword>
<comment type="caution">
    <text evidence="2">The sequence shown here is derived from an EMBL/GenBank/DDBJ whole genome shotgun (WGS) entry which is preliminary data.</text>
</comment>
<dbReference type="EMBL" id="JAWQEG010000998">
    <property type="protein sequence ID" value="KAK3883341.1"/>
    <property type="molecule type" value="Genomic_DNA"/>
</dbReference>
<proteinExistence type="predicted"/>
<dbReference type="AlphaFoldDB" id="A0AAE1KRK4"/>
<dbReference type="Proteomes" id="UP001286313">
    <property type="component" value="Unassembled WGS sequence"/>
</dbReference>
<evidence type="ECO:0000256" key="1">
    <source>
        <dbReference type="SAM" id="MobiDB-lite"/>
    </source>
</evidence>
<evidence type="ECO:0000313" key="3">
    <source>
        <dbReference type="Proteomes" id="UP001286313"/>
    </source>
</evidence>
<accession>A0AAE1KRK4</accession>
<gene>
    <name evidence="2" type="ORF">Pcinc_012377</name>
</gene>
<evidence type="ECO:0000313" key="2">
    <source>
        <dbReference type="EMBL" id="KAK3883341.1"/>
    </source>
</evidence>
<feature type="region of interest" description="Disordered" evidence="1">
    <location>
        <begin position="33"/>
        <end position="88"/>
    </location>
</feature>
<sequence length="88" mass="9288">MFMDVGAVGSESDEGVFAQSKLAELLKEKQANLPPAEPLPADPTAHPISGPPLQHPAAAWSSGGRGYGMLCSSQPPQKFESQQRCGRL</sequence>
<reference evidence="2" key="1">
    <citation type="submission" date="2023-10" db="EMBL/GenBank/DDBJ databases">
        <title>Genome assemblies of two species of porcelain crab, Petrolisthes cinctipes and Petrolisthes manimaculis (Anomura: Porcellanidae).</title>
        <authorList>
            <person name="Angst P."/>
        </authorList>
    </citation>
    <scope>NUCLEOTIDE SEQUENCE</scope>
    <source>
        <strain evidence="2">PB745_01</strain>
        <tissue evidence="2">Gill</tissue>
    </source>
</reference>
<organism evidence="2 3">
    <name type="scientific">Petrolisthes cinctipes</name>
    <name type="common">Flat porcelain crab</name>
    <dbReference type="NCBI Taxonomy" id="88211"/>
    <lineage>
        <taxon>Eukaryota</taxon>
        <taxon>Metazoa</taxon>
        <taxon>Ecdysozoa</taxon>
        <taxon>Arthropoda</taxon>
        <taxon>Crustacea</taxon>
        <taxon>Multicrustacea</taxon>
        <taxon>Malacostraca</taxon>
        <taxon>Eumalacostraca</taxon>
        <taxon>Eucarida</taxon>
        <taxon>Decapoda</taxon>
        <taxon>Pleocyemata</taxon>
        <taxon>Anomura</taxon>
        <taxon>Galatheoidea</taxon>
        <taxon>Porcellanidae</taxon>
        <taxon>Petrolisthes</taxon>
    </lineage>
</organism>
<feature type="compositionally biased region" description="Polar residues" evidence="1">
    <location>
        <begin position="71"/>
        <end position="88"/>
    </location>
</feature>
<protein>
    <submittedName>
        <fullName evidence="2">Uncharacterized protein</fullName>
    </submittedName>
</protein>
<name>A0AAE1KRK4_PETCI</name>